<evidence type="ECO:0000313" key="3">
    <source>
        <dbReference type="Proteomes" id="UP000631312"/>
    </source>
</evidence>
<organism evidence="2 3">
    <name type="scientific">Actinoplanes lobatus</name>
    <dbReference type="NCBI Taxonomy" id="113568"/>
    <lineage>
        <taxon>Bacteria</taxon>
        <taxon>Bacillati</taxon>
        <taxon>Actinomycetota</taxon>
        <taxon>Actinomycetes</taxon>
        <taxon>Micromonosporales</taxon>
        <taxon>Micromonosporaceae</taxon>
        <taxon>Actinoplanes</taxon>
    </lineage>
</organism>
<dbReference type="InterPro" id="IPR010994">
    <property type="entry name" value="RuvA_2-like"/>
</dbReference>
<comment type="caution">
    <text evidence="2">The sequence shown here is derived from an EMBL/GenBank/DDBJ whole genome shotgun (WGS) entry which is preliminary data.</text>
</comment>
<evidence type="ECO:0000313" key="2">
    <source>
        <dbReference type="EMBL" id="GIE40900.1"/>
    </source>
</evidence>
<gene>
    <name evidence="2" type="ORF">Alo02nite_37980</name>
</gene>
<proteinExistence type="predicted"/>
<sequence length="269" mass="28236">MTWTPPSQGFPPPSPKPQGPARLSWRLGHSAWVLLPILSFGCLSGAGFLYVGVRARRHAWSIAGVVYSVIANAAFFTGPTLPKDSVASDLAVVALLIVWMISVVHALVINSAWLQWRAGHQPWYAQQVAPWAGVPAPGPVPPQVQGLVPPPGQFYGAQPSMPQPYAVPPQATAAQHAPMAPPASFAQLEVNSATVEQLAALPGVGPERAAQAVSARGSRGGFASLAEFADAASLAPHEFVAVRDRLTCAAPAPAPQQDHDQPFGRIVDV</sequence>
<reference evidence="2 3" key="1">
    <citation type="submission" date="2021-01" db="EMBL/GenBank/DDBJ databases">
        <title>Whole genome shotgun sequence of Actinoplanes lobatus NBRC 12513.</title>
        <authorList>
            <person name="Komaki H."/>
            <person name="Tamura T."/>
        </authorList>
    </citation>
    <scope>NUCLEOTIDE SEQUENCE [LARGE SCALE GENOMIC DNA]</scope>
    <source>
        <strain evidence="2 3">NBRC 12513</strain>
    </source>
</reference>
<keyword evidence="3" id="KW-1185">Reference proteome</keyword>
<dbReference type="SUPFAM" id="SSF47781">
    <property type="entry name" value="RuvA domain 2-like"/>
    <property type="match status" value="1"/>
</dbReference>
<protein>
    <recommendedName>
        <fullName evidence="4">Helix-hairpin-helix domain-containing protein</fullName>
    </recommendedName>
</protein>
<evidence type="ECO:0000256" key="1">
    <source>
        <dbReference type="SAM" id="Phobius"/>
    </source>
</evidence>
<feature type="transmembrane region" description="Helical" evidence="1">
    <location>
        <begin position="59"/>
        <end position="78"/>
    </location>
</feature>
<dbReference type="Gene3D" id="1.10.150.320">
    <property type="entry name" value="Photosystem II 12 kDa extrinsic protein"/>
    <property type="match status" value="1"/>
</dbReference>
<keyword evidence="1" id="KW-0472">Membrane</keyword>
<accession>A0ABQ4AIQ0</accession>
<dbReference type="EMBL" id="BOMP01000055">
    <property type="protein sequence ID" value="GIE40900.1"/>
    <property type="molecule type" value="Genomic_DNA"/>
</dbReference>
<feature type="transmembrane region" description="Helical" evidence="1">
    <location>
        <begin position="90"/>
        <end position="114"/>
    </location>
</feature>
<dbReference type="Pfam" id="PF12836">
    <property type="entry name" value="HHH_3"/>
    <property type="match status" value="1"/>
</dbReference>
<keyword evidence="1" id="KW-1133">Transmembrane helix</keyword>
<keyword evidence="1" id="KW-0812">Transmembrane</keyword>
<feature type="transmembrane region" description="Helical" evidence="1">
    <location>
        <begin position="31"/>
        <end position="52"/>
    </location>
</feature>
<evidence type="ECO:0008006" key="4">
    <source>
        <dbReference type="Google" id="ProtNLM"/>
    </source>
</evidence>
<dbReference type="Proteomes" id="UP000631312">
    <property type="component" value="Unassembled WGS sequence"/>
</dbReference>
<name>A0ABQ4AIQ0_9ACTN</name>